<dbReference type="EMBL" id="CM007896">
    <property type="protein sequence ID" value="OTG20105.1"/>
    <property type="molecule type" value="Genomic_DNA"/>
</dbReference>
<proteinExistence type="predicted"/>
<name>A0A251U9U6_HELAN</name>
<reference evidence="2" key="1">
    <citation type="journal article" date="2017" name="Nature">
        <title>The sunflower genome provides insights into oil metabolism, flowering and Asterid evolution.</title>
        <authorList>
            <person name="Badouin H."/>
            <person name="Gouzy J."/>
            <person name="Grassa C.J."/>
            <person name="Murat F."/>
            <person name="Staton S.E."/>
            <person name="Cottret L."/>
            <person name="Lelandais-Briere C."/>
            <person name="Owens G.L."/>
            <person name="Carrere S."/>
            <person name="Mayjonade B."/>
            <person name="Legrand L."/>
            <person name="Gill N."/>
            <person name="Kane N.C."/>
            <person name="Bowers J.E."/>
            <person name="Hubner S."/>
            <person name="Bellec A."/>
            <person name="Berard A."/>
            <person name="Berges H."/>
            <person name="Blanchet N."/>
            <person name="Boniface M.C."/>
            <person name="Brunel D."/>
            <person name="Catrice O."/>
            <person name="Chaidir N."/>
            <person name="Claudel C."/>
            <person name="Donnadieu C."/>
            <person name="Faraut T."/>
            <person name="Fievet G."/>
            <person name="Helmstetter N."/>
            <person name="King M."/>
            <person name="Knapp S.J."/>
            <person name="Lai Z."/>
            <person name="Le Paslier M.C."/>
            <person name="Lippi Y."/>
            <person name="Lorenzon L."/>
            <person name="Mandel J.R."/>
            <person name="Marage G."/>
            <person name="Marchand G."/>
            <person name="Marquand E."/>
            <person name="Bret-Mestries E."/>
            <person name="Morien E."/>
            <person name="Nambeesan S."/>
            <person name="Nguyen T."/>
            <person name="Pegot-Espagnet P."/>
            <person name="Pouilly N."/>
            <person name="Raftis F."/>
            <person name="Sallet E."/>
            <person name="Schiex T."/>
            <person name="Thomas J."/>
            <person name="Vandecasteele C."/>
            <person name="Vares D."/>
            <person name="Vear F."/>
            <person name="Vautrin S."/>
            <person name="Crespi M."/>
            <person name="Mangin B."/>
            <person name="Burke J.M."/>
            <person name="Salse J."/>
            <person name="Munos S."/>
            <person name="Vincourt P."/>
            <person name="Rieseberg L.H."/>
            <person name="Langlade N.B."/>
        </authorList>
    </citation>
    <scope>NUCLEOTIDE SEQUENCE [LARGE SCALE GENOMIC DNA]</scope>
    <source>
        <strain evidence="2">cv. SF193</strain>
    </source>
</reference>
<dbReference type="Proteomes" id="UP000215914">
    <property type="component" value="Chromosome 7"/>
</dbReference>
<protein>
    <submittedName>
        <fullName evidence="1">Uncharacterized protein</fullName>
    </submittedName>
</protein>
<dbReference type="AlphaFoldDB" id="A0A251U9U6"/>
<evidence type="ECO:0000313" key="2">
    <source>
        <dbReference type="Proteomes" id="UP000215914"/>
    </source>
</evidence>
<gene>
    <name evidence="1" type="ORF">HannXRQ_Chr07g0189331</name>
</gene>
<organism evidence="1 2">
    <name type="scientific">Helianthus annuus</name>
    <name type="common">Common sunflower</name>
    <dbReference type="NCBI Taxonomy" id="4232"/>
    <lineage>
        <taxon>Eukaryota</taxon>
        <taxon>Viridiplantae</taxon>
        <taxon>Streptophyta</taxon>
        <taxon>Embryophyta</taxon>
        <taxon>Tracheophyta</taxon>
        <taxon>Spermatophyta</taxon>
        <taxon>Magnoliopsida</taxon>
        <taxon>eudicotyledons</taxon>
        <taxon>Gunneridae</taxon>
        <taxon>Pentapetalae</taxon>
        <taxon>asterids</taxon>
        <taxon>campanulids</taxon>
        <taxon>Asterales</taxon>
        <taxon>Asteraceae</taxon>
        <taxon>Asteroideae</taxon>
        <taxon>Heliantheae alliance</taxon>
        <taxon>Heliantheae</taxon>
        <taxon>Helianthus</taxon>
    </lineage>
</organism>
<evidence type="ECO:0000313" key="1">
    <source>
        <dbReference type="EMBL" id="OTG20105.1"/>
    </source>
</evidence>
<dbReference type="InParanoid" id="A0A251U9U6"/>
<sequence length="94" mass="10290">MNRSVVDCEEMRHRTTVTGGGEKVLLASRMISHGLETDLKRSMDLTGRLVRMSSITSDGIEILTNGSSVVVDCCCCFSSTVSIYRRNGKIGRGF</sequence>
<accession>A0A251U9U6</accession>
<keyword evidence="2" id="KW-1185">Reference proteome</keyword>